<keyword evidence="3" id="KW-1133">Transmembrane helix</keyword>
<comment type="caution">
    <text evidence="5">The sequence shown here is derived from an EMBL/GenBank/DDBJ whole genome shotgun (WGS) entry which is preliminary data.</text>
</comment>
<feature type="transmembrane region" description="Helical" evidence="3">
    <location>
        <begin position="125"/>
        <end position="148"/>
    </location>
</feature>
<dbReference type="CDD" id="cd01949">
    <property type="entry name" value="GGDEF"/>
    <property type="match status" value="1"/>
</dbReference>
<dbReference type="InterPro" id="IPR029787">
    <property type="entry name" value="Nucleotide_cyclase"/>
</dbReference>
<dbReference type="InterPro" id="IPR000160">
    <property type="entry name" value="GGDEF_dom"/>
</dbReference>
<reference evidence="6" key="1">
    <citation type="journal article" date="2019" name="Int. J. Syst. Evol. Microbiol.">
        <title>The Global Catalogue of Microorganisms (GCM) 10K type strain sequencing project: providing services to taxonomists for standard genome sequencing and annotation.</title>
        <authorList>
            <consortium name="The Broad Institute Genomics Platform"/>
            <consortium name="The Broad Institute Genome Sequencing Center for Infectious Disease"/>
            <person name="Wu L."/>
            <person name="Ma J."/>
        </authorList>
    </citation>
    <scope>NUCLEOTIDE SEQUENCE [LARGE SCALE GENOMIC DNA]</scope>
    <source>
        <strain evidence="6">KCTC 22228</strain>
    </source>
</reference>
<protein>
    <recommendedName>
        <fullName evidence="1">diguanylate cyclase</fullName>
        <ecNumber evidence="1">2.7.7.65</ecNumber>
    </recommendedName>
</protein>
<name>A0ABQ2YPA9_9GAMM</name>
<dbReference type="NCBIfam" id="TIGR00254">
    <property type="entry name" value="GGDEF"/>
    <property type="match status" value="1"/>
</dbReference>
<dbReference type="Proteomes" id="UP000653056">
    <property type="component" value="Unassembled WGS sequence"/>
</dbReference>
<evidence type="ECO:0000313" key="5">
    <source>
        <dbReference type="EMBL" id="GGX89327.1"/>
    </source>
</evidence>
<feature type="domain" description="GGDEF" evidence="4">
    <location>
        <begin position="278"/>
        <end position="414"/>
    </location>
</feature>
<dbReference type="Pfam" id="PF00990">
    <property type="entry name" value="GGDEF"/>
    <property type="match status" value="1"/>
</dbReference>
<evidence type="ECO:0000256" key="1">
    <source>
        <dbReference type="ARBA" id="ARBA00012528"/>
    </source>
</evidence>
<dbReference type="SUPFAM" id="SSF55073">
    <property type="entry name" value="Nucleotide cyclase"/>
    <property type="match status" value="1"/>
</dbReference>
<keyword evidence="6" id="KW-1185">Reference proteome</keyword>
<dbReference type="EMBL" id="BMXS01000006">
    <property type="protein sequence ID" value="GGX89327.1"/>
    <property type="molecule type" value="Genomic_DNA"/>
</dbReference>
<evidence type="ECO:0000313" key="6">
    <source>
        <dbReference type="Proteomes" id="UP000653056"/>
    </source>
</evidence>
<evidence type="ECO:0000256" key="3">
    <source>
        <dbReference type="SAM" id="Phobius"/>
    </source>
</evidence>
<evidence type="ECO:0000256" key="2">
    <source>
        <dbReference type="ARBA" id="ARBA00034247"/>
    </source>
</evidence>
<feature type="transmembrane region" description="Helical" evidence="3">
    <location>
        <begin position="208"/>
        <end position="228"/>
    </location>
</feature>
<dbReference type="EC" id="2.7.7.65" evidence="1"/>
<dbReference type="PANTHER" id="PTHR45138">
    <property type="entry name" value="REGULATORY COMPONENTS OF SENSORY TRANSDUCTION SYSTEM"/>
    <property type="match status" value="1"/>
</dbReference>
<keyword evidence="3" id="KW-0812">Transmembrane</keyword>
<feature type="transmembrane region" description="Helical" evidence="3">
    <location>
        <begin position="154"/>
        <end position="170"/>
    </location>
</feature>
<proteinExistence type="predicted"/>
<accession>A0ABQ2YPA9</accession>
<keyword evidence="3" id="KW-0472">Membrane</keyword>
<comment type="catalytic activity">
    <reaction evidence="2">
        <text>2 GTP = 3',3'-c-di-GMP + 2 diphosphate</text>
        <dbReference type="Rhea" id="RHEA:24898"/>
        <dbReference type="ChEBI" id="CHEBI:33019"/>
        <dbReference type="ChEBI" id="CHEBI:37565"/>
        <dbReference type="ChEBI" id="CHEBI:58805"/>
        <dbReference type="EC" id="2.7.7.65"/>
    </reaction>
</comment>
<sequence length="414" mass="45368">MRSCTGSPDYRALSSDAEHCMGMKGELITKASITEEPSDLVPRAGGWQRLSRDFLTSGGRTWEDQPDYLRITLLNLMEAAAFIVWGLFLCLNLLGVVESSLGRIVIDAMGVAVAVGVLSSLRMGASVAVVAHVAHAFLFAFLLGLAIVRANNPLAMTLPLIYPAMAFLLLDDVRRGCVGTLLMIVGINVTIFSGFGPELRDRTMAFDGALTASVGMCFQAVVMALYVHHRKRVMTRLREVSTQLSELACHDPLTGLYNRRTFIEVLERELSRRDCNERQLALLLFDIDRFKAYNDCFGHPQGDELLKRIADATRMVFSRREDIVFRLGGEEFGVVFRTDDAEQATVMADCLLAAIEALGEPAPDGPHDTITVSAGLNLLDGGSNITAKHAYLRADEALYRAKASGRAHWVRAVG</sequence>
<feature type="transmembrane region" description="Helical" evidence="3">
    <location>
        <begin position="177"/>
        <end position="196"/>
    </location>
</feature>
<feature type="transmembrane region" description="Helical" evidence="3">
    <location>
        <begin position="100"/>
        <end position="118"/>
    </location>
</feature>
<feature type="transmembrane region" description="Helical" evidence="3">
    <location>
        <begin position="73"/>
        <end position="94"/>
    </location>
</feature>
<dbReference type="InterPro" id="IPR050469">
    <property type="entry name" value="Diguanylate_Cyclase"/>
</dbReference>
<evidence type="ECO:0000259" key="4">
    <source>
        <dbReference type="PROSITE" id="PS50887"/>
    </source>
</evidence>
<dbReference type="SMART" id="SM00267">
    <property type="entry name" value="GGDEF"/>
    <property type="match status" value="1"/>
</dbReference>
<dbReference type="PANTHER" id="PTHR45138:SF9">
    <property type="entry name" value="DIGUANYLATE CYCLASE DGCM-RELATED"/>
    <property type="match status" value="1"/>
</dbReference>
<organism evidence="5 6">
    <name type="scientific">Litchfieldella qijiaojingensis</name>
    <dbReference type="NCBI Taxonomy" id="980347"/>
    <lineage>
        <taxon>Bacteria</taxon>
        <taxon>Pseudomonadati</taxon>
        <taxon>Pseudomonadota</taxon>
        <taxon>Gammaproteobacteria</taxon>
        <taxon>Oceanospirillales</taxon>
        <taxon>Halomonadaceae</taxon>
        <taxon>Litchfieldella</taxon>
    </lineage>
</organism>
<dbReference type="Gene3D" id="3.30.70.270">
    <property type="match status" value="1"/>
</dbReference>
<dbReference type="PROSITE" id="PS50887">
    <property type="entry name" value="GGDEF"/>
    <property type="match status" value="1"/>
</dbReference>
<dbReference type="InterPro" id="IPR043128">
    <property type="entry name" value="Rev_trsase/Diguanyl_cyclase"/>
</dbReference>
<gene>
    <name evidence="5" type="ORF">GCM10007160_15870</name>
</gene>